<sequence length="678" mass="72960">MKKLIHICILSGLAALAASCWTEDIPEAGAARHQVEALTATPGDEEVTLAWEIPDGWNPTDYIVFYTDEESQTVTLRTGGASRYVVDKLTNGISYNFNVQAVYGKLISNAVTVAGRPSTSRLPVTDLTVTDTGDGYVALAWSAPSTLVEKYTLSYYIEDMPGDIRTQEIGKEQTAYRCEGLTNDKTWFFLLAAEYAKGPAEADVVRAMPTKAIPYFISSETAAVDQPVTFEFNRTAYADASDVTWTFPDGAVLTGDKVLSGFKTTGNQTVMLSAKIDGSSREWKITVEIRPYVVNFMDWEQADGAKYESPTYTCPVLSPDAGTVYVNTGNKVSNLYAFDVRTGKNKWTFRPTDNGDMQAESKSMVAVNPVSGDIYYGTSAGGQFYAVKPDGTLHWKFSKCGSMNSAPPAVSADGTVVYIADAKGALYALDAETGTERWSAPYAAGSCGYGLLVNGGEVVLAAKTAIHFVNAADGTKIEAVSVSIVNSIGFAVSPDRKKAYFAYATTLAAVDLDSHTLYARSAAGGDNYYQPIVAGDGTVFAGTKDGYVRFFSPDLQTMIHEEQPSSVKKNTFNFTRPLVDANNRFYIMASGNSTEDSLVLEYDTSGNKISDWSYTQNNCQNGCNLADGVLYTVNQGSGDGGNGLFIGKYIGAARGRGWSSHGGDHCGSGCIQSPLIEW</sequence>
<dbReference type="RefSeq" id="WP_244077144.1">
    <property type="nucleotide sequence ID" value="NZ_AP025581.1"/>
</dbReference>
<evidence type="ECO:0000259" key="2">
    <source>
        <dbReference type="PROSITE" id="PS50853"/>
    </source>
</evidence>
<proteinExistence type="predicted"/>
<dbReference type="InterPro" id="IPR002372">
    <property type="entry name" value="PQQ_rpt_dom"/>
</dbReference>
<dbReference type="SUPFAM" id="SSF50998">
    <property type="entry name" value="Quinoprotein alcohol dehydrogenase-like"/>
    <property type="match status" value="1"/>
</dbReference>
<dbReference type="InterPro" id="IPR035986">
    <property type="entry name" value="PKD_dom_sf"/>
</dbReference>
<name>A0AA37KT94_9BACT</name>
<dbReference type="PANTHER" id="PTHR34512">
    <property type="entry name" value="CELL SURFACE PROTEIN"/>
    <property type="match status" value="1"/>
</dbReference>
<comment type="caution">
    <text evidence="3">The sequence shown here is derived from an EMBL/GenBank/DDBJ whole genome shotgun (WGS) entry which is preliminary data.</text>
</comment>
<evidence type="ECO:0000256" key="1">
    <source>
        <dbReference type="SAM" id="SignalP"/>
    </source>
</evidence>
<feature type="signal peptide" evidence="1">
    <location>
        <begin position="1"/>
        <end position="17"/>
    </location>
</feature>
<dbReference type="PROSITE" id="PS50853">
    <property type="entry name" value="FN3"/>
    <property type="match status" value="2"/>
</dbReference>
<dbReference type="InterPro" id="IPR036116">
    <property type="entry name" value="FN3_sf"/>
</dbReference>
<reference evidence="3" key="1">
    <citation type="submission" date="2022-01" db="EMBL/GenBank/DDBJ databases">
        <title>Novel bile acid biosynthetic pathways are enriched in the microbiome of centenarians.</title>
        <authorList>
            <person name="Sato Y."/>
            <person name="Atarashi K."/>
            <person name="Plichta R.D."/>
            <person name="Arai Y."/>
            <person name="Sasajima S."/>
            <person name="Kearney M.S."/>
            <person name="Suda W."/>
            <person name="Takeshita K."/>
            <person name="Sasaki T."/>
            <person name="Okamoto S."/>
            <person name="Skelly N.A."/>
            <person name="Okamura Y."/>
            <person name="Vlamakis H."/>
            <person name="Li Y."/>
            <person name="Tanoue T."/>
            <person name="Takei H."/>
            <person name="Nittono H."/>
            <person name="Narushima S."/>
            <person name="Irie J."/>
            <person name="Itoh H."/>
            <person name="Moriya K."/>
            <person name="Sugiura Y."/>
            <person name="Suematsu M."/>
            <person name="Moritoki N."/>
            <person name="Shibata S."/>
            <person name="Littman R.D."/>
            <person name="Fischbach A.M."/>
            <person name="Uwamino Y."/>
            <person name="Inoue T."/>
            <person name="Honda A."/>
            <person name="Hattori M."/>
            <person name="Murai T."/>
            <person name="Xavier J.R."/>
            <person name="Hirose N."/>
            <person name="Honda K."/>
        </authorList>
    </citation>
    <scope>NUCLEOTIDE SEQUENCE</scope>
    <source>
        <strain evidence="3">CE91-St16</strain>
    </source>
</reference>
<dbReference type="SUPFAM" id="SSF49299">
    <property type="entry name" value="PKD domain"/>
    <property type="match status" value="1"/>
</dbReference>
<dbReference type="InterPro" id="IPR015943">
    <property type="entry name" value="WD40/YVTN_repeat-like_dom_sf"/>
</dbReference>
<dbReference type="Gene3D" id="2.130.10.10">
    <property type="entry name" value="YVTN repeat-like/Quinoprotein amine dehydrogenase"/>
    <property type="match status" value="1"/>
</dbReference>
<feature type="chain" id="PRO_5041325829" evidence="1">
    <location>
        <begin position="18"/>
        <end position="678"/>
    </location>
</feature>
<protein>
    <submittedName>
        <fullName evidence="3">Cell surface protein</fullName>
    </submittedName>
</protein>
<accession>A0AA37KT94</accession>
<dbReference type="EMBL" id="BQOL01000002">
    <property type="protein sequence ID" value="GKI20443.1"/>
    <property type="molecule type" value="Genomic_DNA"/>
</dbReference>
<dbReference type="AlphaFoldDB" id="A0AA37KT94"/>
<evidence type="ECO:0000313" key="4">
    <source>
        <dbReference type="Proteomes" id="UP001055105"/>
    </source>
</evidence>
<dbReference type="Gene3D" id="2.60.40.10">
    <property type="entry name" value="Immunoglobulins"/>
    <property type="match status" value="2"/>
</dbReference>
<dbReference type="CDD" id="cd00063">
    <property type="entry name" value="FN3"/>
    <property type="match status" value="2"/>
</dbReference>
<dbReference type="PANTHER" id="PTHR34512:SF30">
    <property type="entry name" value="OUTER MEMBRANE PROTEIN ASSEMBLY FACTOR BAMB"/>
    <property type="match status" value="1"/>
</dbReference>
<dbReference type="InterPro" id="IPR013783">
    <property type="entry name" value="Ig-like_fold"/>
</dbReference>
<organism evidence="3 4">
    <name type="scientific">Alistipes finegoldii</name>
    <dbReference type="NCBI Taxonomy" id="214856"/>
    <lineage>
        <taxon>Bacteria</taxon>
        <taxon>Pseudomonadati</taxon>
        <taxon>Bacteroidota</taxon>
        <taxon>Bacteroidia</taxon>
        <taxon>Bacteroidales</taxon>
        <taxon>Rikenellaceae</taxon>
        <taxon>Alistipes</taxon>
    </lineage>
</organism>
<dbReference type="InterPro" id="IPR018391">
    <property type="entry name" value="PQQ_b-propeller_rpt"/>
</dbReference>
<dbReference type="PROSITE" id="PS51257">
    <property type="entry name" value="PROKAR_LIPOPROTEIN"/>
    <property type="match status" value="1"/>
</dbReference>
<dbReference type="Proteomes" id="UP001055105">
    <property type="component" value="Unassembled WGS sequence"/>
</dbReference>
<dbReference type="SUPFAM" id="SSF49265">
    <property type="entry name" value="Fibronectin type III"/>
    <property type="match status" value="1"/>
</dbReference>
<evidence type="ECO:0000313" key="3">
    <source>
        <dbReference type="EMBL" id="GKI20443.1"/>
    </source>
</evidence>
<dbReference type="SMART" id="SM00060">
    <property type="entry name" value="FN3"/>
    <property type="match status" value="2"/>
</dbReference>
<dbReference type="Pfam" id="PF13360">
    <property type="entry name" value="PQQ_2"/>
    <property type="match status" value="1"/>
</dbReference>
<gene>
    <name evidence="3" type="ORF">CE91St16_33510</name>
</gene>
<feature type="domain" description="Fibronectin type-III" evidence="2">
    <location>
        <begin position="123"/>
        <end position="210"/>
    </location>
</feature>
<dbReference type="InterPro" id="IPR011047">
    <property type="entry name" value="Quinoprotein_ADH-like_sf"/>
</dbReference>
<dbReference type="InterPro" id="IPR003961">
    <property type="entry name" value="FN3_dom"/>
</dbReference>
<dbReference type="Pfam" id="PF00041">
    <property type="entry name" value="fn3"/>
    <property type="match status" value="1"/>
</dbReference>
<keyword evidence="1" id="KW-0732">Signal</keyword>
<dbReference type="SMART" id="SM00564">
    <property type="entry name" value="PQQ"/>
    <property type="match status" value="4"/>
</dbReference>
<feature type="domain" description="Fibronectin type-III" evidence="2">
    <location>
        <begin position="31"/>
        <end position="122"/>
    </location>
</feature>